<comment type="caution">
    <text evidence="3">The sequence shown here is derived from an EMBL/GenBank/DDBJ whole genome shotgun (WGS) entry which is preliminary data.</text>
</comment>
<dbReference type="AlphaFoldDB" id="A0A835TDP5"/>
<gene>
    <name evidence="3" type="ORF">HXX76_006636</name>
</gene>
<evidence type="ECO:0000313" key="4">
    <source>
        <dbReference type="Proteomes" id="UP000650467"/>
    </source>
</evidence>
<feature type="region of interest" description="Disordered" evidence="1">
    <location>
        <begin position="1050"/>
        <end position="1072"/>
    </location>
</feature>
<feature type="region of interest" description="Disordered" evidence="1">
    <location>
        <begin position="772"/>
        <end position="826"/>
    </location>
</feature>
<accession>A0A835TDP5</accession>
<feature type="compositionally biased region" description="Low complexity" evidence="1">
    <location>
        <begin position="203"/>
        <end position="226"/>
    </location>
</feature>
<organism evidence="3 4">
    <name type="scientific">Chlamydomonas incerta</name>
    <dbReference type="NCBI Taxonomy" id="51695"/>
    <lineage>
        <taxon>Eukaryota</taxon>
        <taxon>Viridiplantae</taxon>
        <taxon>Chlorophyta</taxon>
        <taxon>core chlorophytes</taxon>
        <taxon>Chlorophyceae</taxon>
        <taxon>CS clade</taxon>
        <taxon>Chlamydomonadales</taxon>
        <taxon>Chlamydomonadaceae</taxon>
        <taxon>Chlamydomonas</taxon>
    </lineage>
</organism>
<evidence type="ECO:0000256" key="1">
    <source>
        <dbReference type="SAM" id="MobiDB-lite"/>
    </source>
</evidence>
<sequence length="1072" mass="111287">MACLLLRAAAYFALPLPLYLQVAAPLCTYAARAAPFASWCLAGPGGPGGAGLSMTSGLVLFRINPVGDAFLALSSEPLIAPAELAFNAFTLVAVWLLTSWHGTHFAHLGAALVPQLLLRLASISVIHTLARYRRGHGRVEAASAAACGARSAEEKTSSRDVALAACAERKDGGMGRLEGLEGEAALQRPDGMRGSASVSQMPSNRGGASTSESSSTGGSSRRSVSCSAGTGEAMYYTTDPGQARHTYTAAADVMADGDAAAAMAAAFESALPWEVAALNAGHSAAGPCDAHATYAAGAGHAGMGASPFLSDPQAAHPLPNEPQQQQQQQQYPGLLPAGAQPAYRSVVRRRTTRIKVPFAEPEQLSPGFMQRLQDVAAQHGVVLAGVYVRPGCIELLLDLEVWSTGSDAGSDASMATGAAGTDFLISSGSGGGAAKDEQERLEQVLMALGLQLQAPAVAAQPQAKEQRRAEQEEQEGLPALRRLMREQPVQVDCADLQATQVPVQLGVTEQPQRAHAQPHSSHGPELPATVLAVKPRVAVAAGLPTPLTLKLRLLAPAASLVPKLITPGGSHAKPSPEPGWNVEALVRCRGEYLPTRLQSFVAANGGGGDVRTGMTEMDAEVQVHMDAPLHTPTVLMVEIRCCGRLGTSAPLLLLGAAELLPDLEAAVAGLAPRPDDLSALLLDVATWLQLTAEGGQGAAATATATACCATPSREALARLGAHLYEYASLHALPVLAACARRGLEAAGLPLPTPFVAGPESLTPGGNLCQNVQQQEQQRVGGPRPEPRAQHQPRRLAPPEQTSGACTSALSGASVSPPQAEADAGAGTGHQPVVQLLRQSLLRAVGWERGAAAEEAAFEAYAAPLVFAHIHFIQAVEALSLAALLFRARHDLLSAANLTSLCGCFAGTLACVCWPLLSRAAFVRLVNGLKVPRYALYMLAKAMIGFLGFPAPPGINAYQLGPAMLVMEGVLLPGSNVLPFRTAALITGAKWPLGVAMMLRSGATHHLPTALWLCGRIVLLALATTAACHTQMRFSFALHRRRMAKAKAQAGVAQGAAGVAPGTQRQGSSKKDQ</sequence>
<evidence type="ECO:0000313" key="3">
    <source>
        <dbReference type="EMBL" id="KAG2436326.1"/>
    </source>
</evidence>
<feature type="chain" id="PRO_5032972965" evidence="2">
    <location>
        <begin position="34"/>
        <end position="1072"/>
    </location>
</feature>
<dbReference type="EMBL" id="JAEHOC010000013">
    <property type="protein sequence ID" value="KAG2436326.1"/>
    <property type="molecule type" value="Genomic_DNA"/>
</dbReference>
<dbReference type="Proteomes" id="UP000650467">
    <property type="component" value="Unassembled WGS sequence"/>
</dbReference>
<feature type="signal peptide" evidence="2">
    <location>
        <begin position="1"/>
        <end position="33"/>
    </location>
</feature>
<feature type="compositionally biased region" description="Low complexity" evidence="1">
    <location>
        <begin position="1050"/>
        <end position="1059"/>
    </location>
</feature>
<proteinExistence type="predicted"/>
<keyword evidence="4" id="KW-1185">Reference proteome</keyword>
<feature type="region of interest" description="Disordered" evidence="1">
    <location>
        <begin position="305"/>
        <end position="331"/>
    </location>
</feature>
<reference evidence="3" key="1">
    <citation type="journal article" date="2020" name="bioRxiv">
        <title>Comparative genomics of Chlamydomonas.</title>
        <authorList>
            <person name="Craig R.J."/>
            <person name="Hasan A.R."/>
            <person name="Ness R.W."/>
            <person name="Keightley P.D."/>
        </authorList>
    </citation>
    <scope>NUCLEOTIDE SEQUENCE</scope>
    <source>
        <strain evidence="3">SAG 7.73</strain>
    </source>
</reference>
<evidence type="ECO:0000256" key="2">
    <source>
        <dbReference type="SAM" id="SignalP"/>
    </source>
</evidence>
<feature type="region of interest" description="Disordered" evidence="1">
    <location>
        <begin position="184"/>
        <end position="226"/>
    </location>
</feature>
<feature type="compositionally biased region" description="Polar residues" evidence="1">
    <location>
        <begin position="799"/>
        <end position="816"/>
    </location>
</feature>
<protein>
    <submittedName>
        <fullName evidence="3">Uncharacterized protein</fullName>
    </submittedName>
</protein>
<dbReference type="OrthoDB" id="545322at2759"/>
<name>A0A835TDP5_CHLIN</name>
<keyword evidence="2" id="KW-0732">Signal</keyword>